<proteinExistence type="predicted"/>
<name>A0A1M6G5A8_9ACTN</name>
<dbReference type="EMBL" id="FQZG01000024">
    <property type="protein sequence ID" value="SHJ05103.1"/>
    <property type="molecule type" value="Genomic_DNA"/>
</dbReference>
<keyword evidence="2" id="KW-1185">Reference proteome</keyword>
<dbReference type="Proteomes" id="UP000184512">
    <property type="component" value="Unassembled WGS sequence"/>
</dbReference>
<evidence type="ECO:0000313" key="1">
    <source>
        <dbReference type="EMBL" id="SHJ05103.1"/>
    </source>
</evidence>
<evidence type="ECO:0008006" key="3">
    <source>
        <dbReference type="Google" id="ProtNLM"/>
    </source>
</evidence>
<dbReference type="Gene3D" id="3.40.50.300">
    <property type="entry name" value="P-loop containing nucleotide triphosphate hydrolases"/>
    <property type="match status" value="1"/>
</dbReference>
<organism evidence="1 2">
    <name type="scientific">Tessaracoccus bendigoensis DSM 12906</name>
    <dbReference type="NCBI Taxonomy" id="1123357"/>
    <lineage>
        <taxon>Bacteria</taxon>
        <taxon>Bacillati</taxon>
        <taxon>Actinomycetota</taxon>
        <taxon>Actinomycetes</taxon>
        <taxon>Propionibacteriales</taxon>
        <taxon>Propionibacteriaceae</taxon>
        <taxon>Tessaracoccus</taxon>
    </lineage>
</organism>
<feature type="non-terminal residue" evidence="1">
    <location>
        <position position="736"/>
    </location>
</feature>
<protein>
    <recommendedName>
        <fullName evidence="3">NACHT domain-containing protein</fullName>
    </recommendedName>
</protein>
<dbReference type="SUPFAM" id="SSF52540">
    <property type="entry name" value="P-loop containing nucleoside triphosphate hydrolases"/>
    <property type="match status" value="1"/>
</dbReference>
<accession>A0A1M6G5A8</accession>
<dbReference type="RefSeq" id="WP_217652174.1">
    <property type="nucleotide sequence ID" value="NZ_FQZG01000024.1"/>
</dbReference>
<dbReference type="AlphaFoldDB" id="A0A1M6G5A8"/>
<dbReference type="InterPro" id="IPR027417">
    <property type="entry name" value="P-loop_NTPase"/>
</dbReference>
<reference evidence="1 2" key="1">
    <citation type="submission" date="2016-11" db="EMBL/GenBank/DDBJ databases">
        <authorList>
            <person name="Jaros S."/>
            <person name="Januszkiewicz K."/>
            <person name="Wedrychowicz H."/>
        </authorList>
    </citation>
    <scope>NUCLEOTIDE SEQUENCE [LARGE SCALE GENOMIC DNA]</scope>
    <source>
        <strain evidence="1 2">DSM 12906</strain>
    </source>
</reference>
<evidence type="ECO:0000313" key="2">
    <source>
        <dbReference type="Proteomes" id="UP000184512"/>
    </source>
</evidence>
<dbReference type="STRING" id="1123357.SAMN02745244_01621"/>
<gene>
    <name evidence="1" type="ORF">SAMN02745244_01621</name>
</gene>
<sequence length="736" mass="79717">MRRSDLVVALATVTISALSGPLGPMGVAVARELVKASNSVWDRTSPERQLRNTVQASIEAWAKGEKVPADIVDRGLGWAVEYVQAAGGQYGLIAEADFDPSRAAASVLDHVKGTDRYWGTELEYAVAERAVGATYQALCARLKTEGGLVLAAVQASRNAVLASVAQLHDGLLGVADRSDLCRYLRAKIVDWDYSPWTLRSPALLERDLQLDTRDGQPERVAAAEALAGRGLLVVLGGPGSGKTWLGQRYAREAAQAALAELEDPRVDPALVEIPLLTSWAGWALQPSGGVDGLVSAALPATSEERIRRFVLRPGARVLAVADSLDEAGVGENRARTLLRSLPGPVGWRVVVTSRPEAWHTTAPGLRPNEGVRIGTLVDLSYPEDVDGYIRQWFTGEPVDAERLIKQIANRPELRSTATVPLLLTFYCMLTEQDPGQDLPWTRRGLYRAIIDRLLTGGWSVDEPERDLEECRTILQDWAWGAVAEAVTAVGLGAWPNTITTEKTRSNLERGLDHVAPKQQHSTMYDRTHVQRRFVHRALVEHSVAEKIATFPAAKAAEALLPHVWFDPDWAATVPMAIAAHPERDTVVKLLWAHHSTTLTPAQEAVNTRLEDVLLEAATQTLPEDWGEAGRSLIHDLRAVAIVRDPQIVVRSARWTSSNPQAIHAILDALPGANWRVVGGLVGVLPALEPTEVERVVARDAILAAVPGADPFAVGGVVGMLPALVVTEVERAVARDA</sequence>